<protein>
    <submittedName>
        <fullName evidence="1">Uncharacterized protein</fullName>
    </submittedName>
</protein>
<reference evidence="2" key="1">
    <citation type="submission" date="2017-05" db="EMBL/GenBank/DDBJ databases">
        <authorList>
            <person name="Rodrigo-Torres L."/>
            <person name="Arahal R. D."/>
            <person name="Lucena T."/>
        </authorList>
    </citation>
    <scope>NUCLEOTIDE SEQUENCE [LARGE SCALE GENOMIC DNA]</scope>
    <source>
        <strain evidence="2">CECT 8649</strain>
    </source>
</reference>
<accession>A0A238JEE7</accession>
<proteinExistence type="predicted"/>
<evidence type="ECO:0000313" key="1">
    <source>
        <dbReference type="EMBL" id="SMX28216.1"/>
    </source>
</evidence>
<organism evidence="1 2">
    <name type="scientific">Pelagimonas phthalicica</name>
    <dbReference type="NCBI Taxonomy" id="1037362"/>
    <lineage>
        <taxon>Bacteria</taxon>
        <taxon>Pseudomonadati</taxon>
        <taxon>Pseudomonadota</taxon>
        <taxon>Alphaproteobacteria</taxon>
        <taxon>Rhodobacterales</taxon>
        <taxon>Roseobacteraceae</taxon>
        <taxon>Pelagimonas</taxon>
    </lineage>
</organism>
<dbReference type="RefSeq" id="WP_099245403.1">
    <property type="nucleotide sequence ID" value="NZ_FXXP01000002.1"/>
</dbReference>
<dbReference type="OrthoDB" id="8481176at2"/>
<dbReference type="EMBL" id="FXXP01000002">
    <property type="protein sequence ID" value="SMX28216.1"/>
    <property type="molecule type" value="Genomic_DNA"/>
</dbReference>
<name>A0A238JEE7_9RHOB</name>
<evidence type="ECO:0000313" key="2">
    <source>
        <dbReference type="Proteomes" id="UP000225972"/>
    </source>
</evidence>
<sequence length="121" mass="13601">MMDERGSVELVDETDDHIDIAISQMALCDQQGGWLVEKDYKVDGEVWRVHKFDADPFPSSPHVHCVGGRDRFVGLKLHLGSAELFRGSKTTGRFLGKKQFNRLIDAIRPKLPDIQLPLGSN</sequence>
<keyword evidence="2" id="KW-1185">Reference proteome</keyword>
<dbReference type="AlphaFoldDB" id="A0A238JEE7"/>
<gene>
    <name evidence="1" type="ORF">TRP8649_02331</name>
</gene>
<dbReference type="Proteomes" id="UP000225972">
    <property type="component" value="Unassembled WGS sequence"/>
</dbReference>